<feature type="transmembrane region" description="Helical" evidence="1">
    <location>
        <begin position="69"/>
        <end position="87"/>
    </location>
</feature>
<feature type="transmembrane region" description="Helical" evidence="1">
    <location>
        <begin position="99"/>
        <end position="119"/>
    </location>
</feature>
<organism evidence="2 3">
    <name type="scientific">Thecamonas trahens ATCC 50062</name>
    <dbReference type="NCBI Taxonomy" id="461836"/>
    <lineage>
        <taxon>Eukaryota</taxon>
        <taxon>Apusozoa</taxon>
        <taxon>Apusomonadida</taxon>
        <taxon>Apusomonadidae</taxon>
        <taxon>Thecamonas</taxon>
    </lineage>
</organism>
<dbReference type="AlphaFoldDB" id="A0A0L0D8T9"/>
<keyword evidence="1" id="KW-0472">Membrane</keyword>
<proteinExistence type="predicted"/>
<feature type="transmembrane region" description="Helical" evidence="1">
    <location>
        <begin position="125"/>
        <end position="149"/>
    </location>
</feature>
<dbReference type="RefSeq" id="XP_013762805.1">
    <property type="nucleotide sequence ID" value="XM_013907351.1"/>
</dbReference>
<dbReference type="Proteomes" id="UP000054408">
    <property type="component" value="Unassembled WGS sequence"/>
</dbReference>
<dbReference type="EMBL" id="GL349434">
    <property type="protein sequence ID" value="KNC48754.1"/>
    <property type="molecule type" value="Genomic_DNA"/>
</dbReference>
<accession>A0A0L0D8T9</accession>
<keyword evidence="3" id="KW-1185">Reference proteome</keyword>
<sequence>MQHLAVRHVLFALAAVLATSLALWVRTYYTINKVPAAEASLPDRGFTYAGVQVGTGRPATPIELLYERAQMVVAVASTMFVTLFVVAHERMVLLGRLTTLWLFLSLVSVPMMVLTYAPFPRPECPALAGSLIACSPSFWSINVMYLALFAGLWRHTVRDSAIGDVLAGLSPLAMWLVERSAWLLVAAMCYVQIHGRTHYSVSLALAIMAGWHVAEELFTRAALDFPAFEYKSVYLATIDWASAELRKSSLGRVVYRPRKLE</sequence>
<evidence type="ECO:0000313" key="2">
    <source>
        <dbReference type="EMBL" id="KNC48754.1"/>
    </source>
</evidence>
<keyword evidence="1" id="KW-1133">Transmembrane helix</keyword>
<gene>
    <name evidence="2" type="ORF">AMSG_00531</name>
</gene>
<keyword evidence="1" id="KW-0812">Transmembrane</keyword>
<name>A0A0L0D8T9_THETB</name>
<protein>
    <submittedName>
        <fullName evidence="2">Uncharacterized protein</fullName>
    </submittedName>
</protein>
<dbReference type="GeneID" id="25560334"/>
<reference evidence="2 3" key="1">
    <citation type="submission" date="2010-05" db="EMBL/GenBank/DDBJ databases">
        <title>The Genome Sequence of Thecamonas trahens ATCC 50062.</title>
        <authorList>
            <consortium name="The Broad Institute Genome Sequencing Platform"/>
            <person name="Russ C."/>
            <person name="Cuomo C."/>
            <person name="Shea T."/>
            <person name="Young S.K."/>
            <person name="Zeng Q."/>
            <person name="Koehrsen M."/>
            <person name="Haas B."/>
            <person name="Borodovsky M."/>
            <person name="Guigo R."/>
            <person name="Alvarado L."/>
            <person name="Berlin A."/>
            <person name="Bochicchio J."/>
            <person name="Borenstein D."/>
            <person name="Chapman S."/>
            <person name="Chen Z."/>
            <person name="Freedman E."/>
            <person name="Gellesch M."/>
            <person name="Goldberg J."/>
            <person name="Griggs A."/>
            <person name="Gujja S."/>
            <person name="Heilman E."/>
            <person name="Heiman D."/>
            <person name="Hepburn T."/>
            <person name="Howarth C."/>
            <person name="Jen D."/>
            <person name="Larson L."/>
            <person name="Mehta T."/>
            <person name="Park D."/>
            <person name="Pearson M."/>
            <person name="Roberts A."/>
            <person name="Saif S."/>
            <person name="Shenoy N."/>
            <person name="Sisk P."/>
            <person name="Stolte C."/>
            <person name="Sykes S."/>
            <person name="Thomson T."/>
            <person name="Walk T."/>
            <person name="White J."/>
            <person name="Yandava C."/>
            <person name="Burger G."/>
            <person name="Gray M.W."/>
            <person name="Holland P.W.H."/>
            <person name="King N."/>
            <person name="Lang F.B.F."/>
            <person name="Roger A.J."/>
            <person name="Ruiz-Trillo I."/>
            <person name="Lander E."/>
            <person name="Nusbaum C."/>
        </authorList>
    </citation>
    <scope>NUCLEOTIDE SEQUENCE [LARGE SCALE GENOMIC DNA]</scope>
    <source>
        <strain evidence="2 3">ATCC 50062</strain>
    </source>
</reference>
<evidence type="ECO:0000313" key="3">
    <source>
        <dbReference type="Proteomes" id="UP000054408"/>
    </source>
</evidence>
<evidence type="ECO:0000256" key="1">
    <source>
        <dbReference type="SAM" id="Phobius"/>
    </source>
</evidence>